<gene>
    <name evidence="9" type="ORF">LCGC14_0865250</name>
</gene>
<dbReference type="AlphaFoldDB" id="A0A0F9P694"/>
<dbReference type="EMBL" id="LAZR01002642">
    <property type="protein sequence ID" value="KKN27375.1"/>
    <property type="molecule type" value="Genomic_DNA"/>
</dbReference>
<evidence type="ECO:0000256" key="3">
    <source>
        <dbReference type="ARBA" id="ARBA00022475"/>
    </source>
</evidence>
<keyword evidence="7 8" id="KW-0472">Membrane</keyword>
<dbReference type="PANTHER" id="PTHR42865:SF7">
    <property type="entry name" value="PROTON_GLUTAMATE-ASPARTATE SYMPORTER"/>
    <property type="match status" value="1"/>
</dbReference>
<feature type="transmembrane region" description="Helical" evidence="8">
    <location>
        <begin position="270"/>
        <end position="295"/>
    </location>
</feature>
<comment type="caution">
    <text evidence="9">The sequence shown here is derived from an EMBL/GenBank/DDBJ whole genome shotgun (WGS) entry which is preliminary data.</text>
</comment>
<feature type="transmembrane region" description="Helical" evidence="8">
    <location>
        <begin position="239"/>
        <end position="264"/>
    </location>
</feature>
<dbReference type="PANTHER" id="PTHR42865">
    <property type="entry name" value="PROTON/GLUTAMATE-ASPARTATE SYMPORTER"/>
    <property type="match status" value="1"/>
</dbReference>
<feature type="transmembrane region" description="Helical" evidence="8">
    <location>
        <begin position="200"/>
        <end position="218"/>
    </location>
</feature>
<keyword evidence="4 8" id="KW-0812">Transmembrane</keyword>
<feature type="transmembrane region" description="Helical" evidence="8">
    <location>
        <begin position="358"/>
        <end position="378"/>
    </location>
</feature>
<dbReference type="GO" id="GO:0006835">
    <property type="term" value="P:dicarboxylic acid transport"/>
    <property type="evidence" value="ECO:0007669"/>
    <property type="project" value="TreeGrafter"/>
</dbReference>
<evidence type="ECO:0000256" key="1">
    <source>
        <dbReference type="ARBA" id="ARBA00004651"/>
    </source>
</evidence>
<keyword evidence="5" id="KW-0769">Symport</keyword>
<feature type="transmembrane region" description="Helical" evidence="8">
    <location>
        <begin position="384"/>
        <end position="410"/>
    </location>
</feature>
<name>A0A0F9P694_9ZZZZ</name>
<keyword evidence="3" id="KW-1003">Cell membrane</keyword>
<dbReference type="Pfam" id="PF00375">
    <property type="entry name" value="SDF"/>
    <property type="match status" value="1"/>
</dbReference>
<evidence type="ECO:0000256" key="6">
    <source>
        <dbReference type="ARBA" id="ARBA00022989"/>
    </source>
</evidence>
<keyword evidence="6 8" id="KW-1133">Transmembrane helix</keyword>
<evidence type="ECO:0008006" key="10">
    <source>
        <dbReference type="Google" id="ProtNLM"/>
    </source>
</evidence>
<reference evidence="9" key="1">
    <citation type="journal article" date="2015" name="Nature">
        <title>Complex archaea that bridge the gap between prokaryotes and eukaryotes.</title>
        <authorList>
            <person name="Spang A."/>
            <person name="Saw J.H."/>
            <person name="Jorgensen S.L."/>
            <person name="Zaremba-Niedzwiedzka K."/>
            <person name="Martijn J."/>
            <person name="Lind A.E."/>
            <person name="van Eijk R."/>
            <person name="Schleper C."/>
            <person name="Guy L."/>
            <person name="Ettema T.J."/>
        </authorList>
    </citation>
    <scope>NUCLEOTIDE SEQUENCE</scope>
</reference>
<evidence type="ECO:0000256" key="2">
    <source>
        <dbReference type="ARBA" id="ARBA00022448"/>
    </source>
</evidence>
<comment type="subcellular location">
    <subcellularLocation>
        <location evidence="1">Cell membrane</location>
        <topology evidence="1">Multi-pass membrane protein</topology>
    </subcellularLocation>
</comment>
<feature type="transmembrane region" description="Helical" evidence="8">
    <location>
        <begin position="31"/>
        <end position="49"/>
    </location>
</feature>
<feature type="transmembrane region" description="Helical" evidence="8">
    <location>
        <begin position="85"/>
        <end position="110"/>
    </location>
</feature>
<evidence type="ECO:0000256" key="8">
    <source>
        <dbReference type="SAM" id="Phobius"/>
    </source>
</evidence>
<evidence type="ECO:0000256" key="5">
    <source>
        <dbReference type="ARBA" id="ARBA00022847"/>
    </source>
</evidence>
<feature type="transmembrane region" description="Helical" evidence="8">
    <location>
        <begin position="58"/>
        <end position="79"/>
    </location>
</feature>
<organism evidence="9">
    <name type="scientific">marine sediment metagenome</name>
    <dbReference type="NCBI Taxonomy" id="412755"/>
    <lineage>
        <taxon>unclassified sequences</taxon>
        <taxon>metagenomes</taxon>
        <taxon>ecological metagenomes</taxon>
    </lineage>
</organism>
<keyword evidence="2" id="KW-0813">Transport</keyword>
<dbReference type="GO" id="GO:0005886">
    <property type="term" value="C:plasma membrane"/>
    <property type="evidence" value="ECO:0007669"/>
    <property type="project" value="UniProtKB-SubCell"/>
</dbReference>
<dbReference type="InterPro" id="IPR036458">
    <property type="entry name" value="Na:dicarbo_symporter_sf"/>
</dbReference>
<proteinExistence type="predicted"/>
<dbReference type="Gene3D" id="1.10.3860.10">
    <property type="entry name" value="Sodium:dicarboxylate symporter"/>
    <property type="match status" value="1"/>
</dbReference>
<sequence>MRRIAGAVAAVALFAISYTLGHPADTLSIKIIQILLMLAAIVILILTTLRRTGIPTQIFVGLILGAVTGVIFGPDAAVIRPVGTAFIRLIKMVVIPLIFASLLVGVASLGDLRKLGRVGTKTFAFYIAYYVSAVALGLFLANSLQPGSNLPENVQAELKASYGQTADMQKIRAKERPSIGEILIDIIPDNPADSFVRANMLQIIFIAMFMGVVISLLNKAKMKPVISFFQAINDIMIKIVEIVIKIAPFAVFALIAAVVGTFGVDILMSLVRYCAVVIGGLLILALTYPAVVWLFTKYPYLKFWKGIIKAQLIAFSTCSSSATLPVTMECAEDNIGVSKQISSFVLPLGATINMNGTALYQGVTAIFIAQVYGMNLGFGDQLAIVLTATLASIGAAGAPAMGVLMLVIVLRQVGIPLEGIALILGVERILDMSRTVINITGDVAAATVIAHSENELHPP</sequence>
<dbReference type="FunFam" id="1.10.3860.10:FF:000001">
    <property type="entry name" value="C4-dicarboxylate transport protein"/>
    <property type="match status" value="1"/>
</dbReference>
<accession>A0A0F9P694</accession>
<dbReference type="InterPro" id="IPR001991">
    <property type="entry name" value="Na-dicarboxylate_symporter"/>
</dbReference>
<feature type="transmembrane region" description="Helical" evidence="8">
    <location>
        <begin position="122"/>
        <end position="141"/>
    </location>
</feature>
<dbReference type="GO" id="GO:0015293">
    <property type="term" value="F:symporter activity"/>
    <property type="evidence" value="ECO:0007669"/>
    <property type="project" value="UniProtKB-KW"/>
</dbReference>
<protein>
    <recommendedName>
        <fullName evidence="10">Dicarboxylate/amino acid:cation symporter</fullName>
    </recommendedName>
</protein>
<evidence type="ECO:0000313" key="9">
    <source>
        <dbReference type="EMBL" id="KKN27375.1"/>
    </source>
</evidence>
<evidence type="ECO:0000256" key="7">
    <source>
        <dbReference type="ARBA" id="ARBA00023136"/>
    </source>
</evidence>
<dbReference type="SUPFAM" id="SSF118215">
    <property type="entry name" value="Proton glutamate symport protein"/>
    <property type="match status" value="1"/>
</dbReference>
<dbReference type="PRINTS" id="PR00173">
    <property type="entry name" value="EDTRNSPORT"/>
</dbReference>
<evidence type="ECO:0000256" key="4">
    <source>
        <dbReference type="ARBA" id="ARBA00022692"/>
    </source>
</evidence>